<feature type="transmembrane region" description="Helical" evidence="2">
    <location>
        <begin position="148"/>
        <end position="175"/>
    </location>
</feature>
<evidence type="ECO:0000256" key="1">
    <source>
        <dbReference type="ARBA" id="ARBA00023157"/>
    </source>
</evidence>
<dbReference type="AlphaFoldDB" id="A0A7R9LL26"/>
<feature type="transmembrane region" description="Helical" evidence="2">
    <location>
        <begin position="32"/>
        <end position="50"/>
    </location>
</feature>
<keyword evidence="4" id="KW-1185">Reference proteome</keyword>
<feature type="transmembrane region" description="Helical" evidence="2">
    <location>
        <begin position="266"/>
        <end position="285"/>
    </location>
</feature>
<dbReference type="EMBL" id="CAJPVJ010001099">
    <property type="protein sequence ID" value="CAG2164048.1"/>
    <property type="molecule type" value="Genomic_DNA"/>
</dbReference>
<dbReference type="OrthoDB" id="5062115at2759"/>
<dbReference type="Proteomes" id="UP000728032">
    <property type="component" value="Unassembled WGS sequence"/>
</dbReference>
<dbReference type="Pfam" id="PF03137">
    <property type="entry name" value="OATP"/>
    <property type="match status" value="1"/>
</dbReference>
<evidence type="ECO:0000313" key="3">
    <source>
        <dbReference type="EMBL" id="CAD7642460.1"/>
    </source>
</evidence>
<keyword evidence="2" id="KW-0472">Membrane</keyword>
<organism evidence="3">
    <name type="scientific">Oppiella nova</name>
    <dbReference type="NCBI Taxonomy" id="334625"/>
    <lineage>
        <taxon>Eukaryota</taxon>
        <taxon>Metazoa</taxon>
        <taxon>Ecdysozoa</taxon>
        <taxon>Arthropoda</taxon>
        <taxon>Chelicerata</taxon>
        <taxon>Arachnida</taxon>
        <taxon>Acari</taxon>
        <taxon>Acariformes</taxon>
        <taxon>Sarcoptiformes</taxon>
        <taxon>Oribatida</taxon>
        <taxon>Brachypylina</taxon>
        <taxon>Oppioidea</taxon>
        <taxon>Oppiidae</taxon>
        <taxon>Oppiella</taxon>
    </lineage>
</organism>
<reference evidence="3" key="1">
    <citation type="submission" date="2020-11" db="EMBL/GenBank/DDBJ databases">
        <authorList>
            <person name="Tran Van P."/>
        </authorList>
    </citation>
    <scope>NUCLEOTIDE SEQUENCE</scope>
</reference>
<dbReference type="InterPro" id="IPR036259">
    <property type="entry name" value="MFS_trans_sf"/>
</dbReference>
<keyword evidence="2" id="KW-1133">Transmembrane helix</keyword>
<dbReference type="GO" id="GO:0015347">
    <property type="term" value="F:sodium-independent organic anion transmembrane transporter activity"/>
    <property type="evidence" value="ECO:0007669"/>
    <property type="project" value="TreeGrafter"/>
</dbReference>
<dbReference type="Gene3D" id="1.20.1250.20">
    <property type="entry name" value="MFS general substrate transporter like domains"/>
    <property type="match status" value="1"/>
</dbReference>
<feature type="transmembrane region" description="Helical" evidence="2">
    <location>
        <begin position="99"/>
        <end position="121"/>
    </location>
</feature>
<evidence type="ECO:0008006" key="5">
    <source>
        <dbReference type="Google" id="ProtNLM"/>
    </source>
</evidence>
<gene>
    <name evidence="3" type="ORF">ONB1V03_LOCUS3608</name>
</gene>
<dbReference type="GO" id="GO:0016323">
    <property type="term" value="C:basolateral plasma membrane"/>
    <property type="evidence" value="ECO:0007669"/>
    <property type="project" value="TreeGrafter"/>
</dbReference>
<protein>
    <recommendedName>
        <fullName evidence="5">Solute carrier organic anion transporter family member</fullName>
    </recommendedName>
</protein>
<feature type="transmembrane region" description="Helical" evidence="2">
    <location>
        <begin position="62"/>
        <end position="78"/>
    </location>
</feature>
<dbReference type="EMBL" id="OC915924">
    <property type="protein sequence ID" value="CAD7642460.1"/>
    <property type="molecule type" value="Genomic_DNA"/>
</dbReference>
<dbReference type="SUPFAM" id="SSF103473">
    <property type="entry name" value="MFS general substrate transporter"/>
    <property type="match status" value="1"/>
</dbReference>
<dbReference type="PANTHER" id="PTHR11388">
    <property type="entry name" value="ORGANIC ANION TRANSPORTER"/>
    <property type="match status" value="1"/>
</dbReference>
<feature type="transmembrane region" description="Helical" evidence="2">
    <location>
        <begin position="335"/>
        <end position="357"/>
    </location>
</feature>
<accession>A0A7R9LL26</accession>
<proteinExistence type="predicted"/>
<keyword evidence="2" id="KW-0812">Transmembrane</keyword>
<feature type="transmembrane region" description="Helical" evidence="2">
    <location>
        <begin position="196"/>
        <end position="221"/>
    </location>
</feature>
<evidence type="ECO:0000313" key="4">
    <source>
        <dbReference type="Proteomes" id="UP000728032"/>
    </source>
</evidence>
<dbReference type="InterPro" id="IPR004156">
    <property type="entry name" value="OATP"/>
</dbReference>
<dbReference type="GO" id="GO:0043252">
    <property type="term" value="P:sodium-independent organic anion transport"/>
    <property type="evidence" value="ECO:0007669"/>
    <property type="project" value="TreeGrafter"/>
</dbReference>
<dbReference type="PANTHER" id="PTHR11388:SF76">
    <property type="entry name" value="SOLUTE CARRIER ORGANIC ANION TRANSPORTER FAMILY MEMBER"/>
    <property type="match status" value="1"/>
</dbReference>
<keyword evidence="1" id="KW-1015">Disulfide bond</keyword>
<feature type="transmembrane region" description="Helical" evidence="2">
    <location>
        <begin position="305"/>
        <end position="329"/>
    </location>
</feature>
<sequence length="373" mass="40602">MAIYSGSQEETPGCGVGSCRPKWIQRWATPNTFVFIFGLISILQGASYVYMMASVTTLERRYAFGSLMSGIILIGDNISEMTSFPIFGYLANRVHRPRLIACSQIVVAIGCYIAALPYFIYGPGVHLLGSTLEDTGCEQNSGSNMATVAFICLFMSMFMNGFGSAACYTIGFPFIDDNVPKKSSPMYLSISTKDPRWVGAWWIGFVVIATAILLVSLPLFMFPNEFQSKSKASENIANNRKAIRKQKSSLDLTLRARLLRLAKNPVYISITVGVTLRLLGGLGYMTFKPKYIESQYKKSASEANLFSGIVGVVPSVIGLFIGGAYITYLKPGAKTLAIVVTVVEVLGNTGMFSAIFLGCPASHFADLPPTNEK</sequence>
<name>A0A7R9LL26_9ACAR</name>
<evidence type="ECO:0000256" key="2">
    <source>
        <dbReference type="SAM" id="Phobius"/>
    </source>
</evidence>